<dbReference type="Proteomes" id="UP000182444">
    <property type="component" value="Chromosome 1E"/>
</dbReference>
<accession>A0A1H6PPE6</accession>
<evidence type="ECO:0008006" key="9">
    <source>
        <dbReference type="Google" id="ProtNLM"/>
    </source>
</evidence>
<protein>
    <recommendedName>
        <fullName evidence="9">UNC-50</fullName>
    </recommendedName>
</protein>
<evidence type="ECO:0000256" key="6">
    <source>
        <dbReference type="SAM" id="Phobius"/>
    </source>
</evidence>
<evidence type="ECO:0000313" key="7">
    <source>
        <dbReference type="EMBL" id="AOW06136.1"/>
    </source>
</evidence>
<dbReference type="GO" id="GO:0000139">
    <property type="term" value="C:Golgi membrane"/>
    <property type="evidence" value="ECO:0007669"/>
    <property type="project" value="EnsemblFungi"/>
</dbReference>
<feature type="transmembrane region" description="Helical" evidence="6">
    <location>
        <begin position="74"/>
        <end position="92"/>
    </location>
</feature>
<name>A0A1H6PPE6_YARLL</name>
<dbReference type="VEuPathDB" id="FungiDB:YALI1_E34857g"/>
<feature type="transmembrane region" description="Helical" evidence="6">
    <location>
        <begin position="216"/>
        <end position="237"/>
    </location>
</feature>
<evidence type="ECO:0000256" key="1">
    <source>
        <dbReference type="ARBA" id="ARBA00004141"/>
    </source>
</evidence>
<dbReference type="eggNOG" id="KOG3012">
    <property type="taxonomic scope" value="Eukaryota"/>
</dbReference>
<dbReference type="KEGG" id="yli:2911930"/>
<dbReference type="EMBL" id="CP017557">
    <property type="protein sequence ID" value="AOW06136.1"/>
    <property type="molecule type" value="Genomic_DNA"/>
</dbReference>
<dbReference type="PANTHER" id="PTHR12841">
    <property type="entry name" value="PROTEIN UNC-50 HOMOLOG"/>
    <property type="match status" value="1"/>
</dbReference>
<dbReference type="AlphaFoldDB" id="A0A1H6PPE6"/>
<proteinExistence type="inferred from homology"/>
<evidence type="ECO:0000256" key="4">
    <source>
        <dbReference type="ARBA" id="ARBA00022989"/>
    </source>
</evidence>
<dbReference type="GO" id="GO:0016192">
    <property type="term" value="P:vesicle-mediated transport"/>
    <property type="evidence" value="ECO:0007669"/>
    <property type="project" value="EnsemblFungi"/>
</dbReference>
<evidence type="ECO:0000313" key="8">
    <source>
        <dbReference type="Proteomes" id="UP000182444"/>
    </source>
</evidence>
<reference evidence="7 8" key="1">
    <citation type="journal article" date="2016" name="PLoS ONE">
        <title>Sequence Assembly of Yarrowia lipolytica Strain W29/CLIB89 Shows Transposable Element Diversity.</title>
        <authorList>
            <person name="Magnan C."/>
            <person name="Yu J."/>
            <person name="Chang I."/>
            <person name="Jahn E."/>
            <person name="Kanomata Y."/>
            <person name="Wu J."/>
            <person name="Zeller M."/>
            <person name="Oakes M."/>
            <person name="Baldi P."/>
            <person name="Sandmeyer S."/>
        </authorList>
    </citation>
    <scope>NUCLEOTIDE SEQUENCE [LARGE SCALE GENOMIC DNA]</scope>
    <source>
        <strain evidence="8">CLIB89(W29)</strain>
    </source>
</reference>
<dbReference type="RefSeq" id="XP_504552.3">
    <property type="nucleotide sequence ID" value="XM_504552.3"/>
</dbReference>
<evidence type="ECO:0000256" key="5">
    <source>
        <dbReference type="ARBA" id="ARBA00023136"/>
    </source>
</evidence>
<dbReference type="OMA" id="ETAIWEM"/>
<sequence length="247" mass="29075">MNHRLPLNQSDVRAGRSGGGPMQMLRRIFRPRTLDFETASWEIFYLIFRPKRVYKNLYYHKQTKNKWARDDPSFFILLNVLLLISALGWGLAYQPGIVRIIRLMFYMVLVDFLLLGLIIAAVFYFTIRKFLTKKGDQFSQGALEYAYCFDVHCNGFLIVWLLLYVLQFVLLPVLTKDNWLALFVGNTLYAFSTCYYFLVTFYGYSSLPFLEHTEFILLPIPIIIVFYIASLFGFNVVQHMVEFYFGK</sequence>
<feature type="transmembrane region" description="Helical" evidence="6">
    <location>
        <begin position="104"/>
        <end position="125"/>
    </location>
</feature>
<keyword evidence="5 6" id="KW-0472">Membrane</keyword>
<organism evidence="7 8">
    <name type="scientific">Yarrowia lipolytica</name>
    <name type="common">Candida lipolytica</name>
    <dbReference type="NCBI Taxonomy" id="4952"/>
    <lineage>
        <taxon>Eukaryota</taxon>
        <taxon>Fungi</taxon>
        <taxon>Dikarya</taxon>
        <taxon>Ascomycota</taxon>
        <taxon>Saccharomycotina</taxon>
        <taxon>Dipodascomycetes</taxon>
        <taxon>Dipodascales</taxon>
        <taxon>Dipodascales incertae sedis</taxon>
        <taxon>Yarrowia</taxon>
    </lineage>
</organism>
<dbReference type="InterPro" id="IPR007881">
    <property type="entry name" value="UNC-50"/>
</dbReference>
<dbReference type="GeneID" id="2911930"/>
<dbReference type="Pfam" id="PF05216">
    <property type="entry name" value="UNC-50"/>
    <property type="match status" value="1"/>
</dbReference>
<dbReference type="VEuPathDB" id="FungiDB:YALI0_E29447g"/>
<gene>
    <name evidence="7" type="ORF">YALI1_E34857g</name>
</gene>
<comment type="similarity">
    <text evidence="2">Belongs to the unc-50 family.</text>
</comment>
<keyword evidence="3 6" id="KW-0812">Transmembrane</keyword>
<feature type="transmembrane region" description="Helical" evidence="6">
    <location>
        <begin position="145"/>
        <end position="167"/>
    </location>
</feature>
<dbReference type="PANTHER" id="PTHR12841:SF6">
    <property type="entry name" value="PROTEIN UNC-50 HOMOLOG"/>
    <property type="match status" value="1"/>
</dbReference>
<evidence type="ECO:0000256" key="2">
    <source>
        <dbReference type="ARBA" id="ARBA00006293"/>
    </source>
</evidence>
<evidence type="ECO:0000256" key="3">
    <source>
        <dbReference type="ARBA" id="ARBA00022692"/>
    </source>
</evidence>
<feature type="transmembrane region" description="Helical" evidence="6">
    <location>
        <begin position="179"/>
        <end position="204"/>
    </location>
</feature>
<keyword evidence="4 6" id="KW-1133">Transmembrane helix</keyword>
<comment type="subcellular location">
    <subcellularLocation>
        <location evidence="1">Membrane</location>
        <topology evidence="1">Multi-pass membrane protein</topology>
    </subcellularLocation>
</comment>